<keyword evidence="4" id="KW-0560">Oxidoreductase</keyword>
<gene>
    <name evidence="7" type="ORF">Vau01_061010</name>
</gene>
<dbReference type="GO" id="GO:0020037">
    <property type="term" value="F:heme binding"/>
    <property type="evidence" value="ECO:0007669"/>
    <property type="project" value="TreeGrafter"/>
</dbReference>
<dbReference type="InterPro" id="IPR036374">
    <property type="entry name" value="OxRdtase_Mopterin-bd_sf"/>
</dbReference>
<dbReference type="GO" id="GO:0006790">
    <property type="term" value="P:sulfur compound metabolic process"/>
    <property type="evidence" value="ECO:0007669"/>
    <property type="project" value="TreeGrafter"/>
</dbReference>
<dbReference type="GO" id="GO:0008482">
    <property type="term" value="F:sulfite oxidase activity"/>
    <property type="evidence" value="ECO:0007669"/>
    <property type="project" value="TreeGrafter"/>
</dbReference>
<dbReference type="Pfam" id="PF00174">
    <property type="entry name" value="Oxidored_molyb"/>
    <property type="match status" value="1"/>
</dbReference>
<dbReference type="EMBL" id="BOPG01000037">
    <property type="protein sequence ID" value="GIJ58585.1"/>
    <property type="molecule type" value="Genomic_DNA"/>
</dbReference>
<dbReference type="PANTHER" id="PTHR19372:SF7">
    <property type="entry name" value="SULFITE OXIDASE, MITOCHONDRIAL"/>
    <property type="match status" value="1"/>
</dbReference>
<organism evidence="7 8">
    <name type="scientific">Virgisporangium aurantiacum</name>
    <dbReference type="NCBI Taxonomy" id="175570"/>
    <lineage>
        <taxon>Bacteria</taxon>
        <taxon>Bacillati</taxon>
        <taxon>Actinomycetota</taxon>
        <taxon>Actinomycetes</taxon>
        <taxon>Micromonosporales</taxon>
        <taxon>Micromonosporaceae</taxon>
        <taxon>Virgisporangium</taxon>
    </lineage>
</organism>
<evidence type="ECO:0000256" key="3">
    <source>
        <dbReference type="ARBA" id="ARBA00022723"/>
    </source>
</evidence>
<dbReference type="InterPro" id="IPR000572">
    <property type="entry name" value="OxRdtase_Mopterin-bd_dom"/>
</dbReference>
<dbReference type="AlphaFoldDB" id="A0A8J4E194"/>
<evidence type="ECO:0000259" key="5">
    <source>
        <dbReference type="Pfam" id="PF00174"/>
    </source>
</evidence>
<dbReference type="PROSITE" id="PS51318">
    <property type="entry name" value="TAT"/>
    <property type="match status" value="1"/>
</dbReference>
<evidence type="ECO:0000256" key="1">
    <source>
        <dbReference type="ARBA" id="ARBA00001924"/>
    </source>
</evidence>
<dbReference type="GO" id="GO:0043546">
    <property type="term" value="F:molybdopterin cofactor binding"/>
    <property type="evidence" value="ECO:0007669"/>
    <property type="project" value="TreeGrafter"/>
</dbReference>
<dbReference type="InterPro" id="IPR006311">
    <property type="entry name" value="TAT_signal"/>
</dbReference>
<evidence type="ECO:0000256" key="4">
    <source>
        <dbReference type="ARBA" id="ARBA00023002"/>
    </source>
</evidence>
<evidence type="ECO:0000259" key="6">
    <source>
        <dbReference type="Pfam" id="PF03404"/>
    </source>
</evidence>
<dbReference type="Gene3D" id="2.60.40.650">
    <property type="match status" value="1"/>
</dbReference>
<dbReference type="RefSeq" id="WP_203999562.1">
    <property type="nucleotide sequence ID" value="NZ_BOPG01000037.1"/>
</dbReference>
<dbReference type="PANTHER" id="PTHR19372">
    <property type="entry name" value="SULFITE REDUCTASE"/>
    <property type="match status" value="1"/>
</dbReference>
<keyword evidence="8" id="KW-1185">Reference proteome</keyword>
<sequence length="435" mass="46387">MRSFDEGRYDSTRLAQWEAGRARGDGFSRRTALRLSAGLGLAAVPVLGGGSAAVAGPVRAGGPAPAAGSVAAGPIVKPLPPELFTVFGTNAETRWDALRDVGYRVPIDRFFVRNHSSTPTVDGDAWRLKLFGAGLHGSPTVDNPITVSLKQLRRLPSTTLTAFIECAGNGRSFFTTQQGQSVSGTAWQLGAVGVATWRGVRLSTVLRLAGLRPDAVDVLPAGLDANFVSGGVDLGPVRRPIPIGKALHDVVLAYEMNGEPLPPDHGYPVRVVVPSWIGISSIKWVGQIEVSAEPLFTPWNTQFYRFFGPDYPAEGSAPLGRQVVKSAFELARGAQLPAGRPVRLQGRSWSGNGGIRRVDVSTDGGATWRRATLFGPAVDTGWRRWHLSWRPPAAGAYDLLARATDETGVSQPDVSPYNTLGYQFGAVVRHPVTVA</sequence>
<proteinExistence type="predicted"/>
<feature type="domain" description="Oxidoreductase molybdopterin-binding" evidence="5">
    <location>
        <begin position="115"/>
        <end position="296"/>
    </location>
</feature>
<evidence type="ECO:0000256" key="2">
    <source>
        <dbReference type="ARBA" id="ARBA00022505"/>
    </source>
</evidence>
<dbReference type="GO" id="GO:0030151">
    <property type="term" value="F:molybdenum ion binding"/>
    <property type="evidence" value="ECO:0007669"/>
    <property type="project" value="InterPro"/>
</dbReference>
<protein>
    <submittedName>
        <fullName evidence="7">Sulfite oxidase</fullName>
    </submittedName>
</protein>
<dbReference type="PRINTS" id="PR00407">
    <property type="entry name" value="EUMOPTERIN"/>
</dbReference>
<dbReference type="Proteomes" id="UP000612585">
    <property type="component" value="Unassembled WGS sequence"/>
</dbReference>
<dbReference type="InterPro" id="IPR008335">
    <property type="entry name" value="Mopterin_OxRdtase_euk"/>
</dbReference>
<evidence type="ECO:0000313" key="7">
    <source>
        <dbReference type="EMBL" id="GIJ58585.1"/>
    </source>
</evidence>
<comment type="caution">
    <text evidence="7">The sequence shown here is derived from an EMBL/GenBank/DDBJ whole genome shotgun (WGS) entry which is preliminary data.</text>
</comment>
<keyword evidence="3" id="KW-0479">Metal-binding</keyword>
<dbReference type="InterPro" id="IPR005066">
    <property type="entry name" value="MoCF_OxRdtse_dimer"/>
</dbReference>
<comment type="cofactor">
    <cofactor evidence="1">
        <name>Mo-molybdopterin</name>
        <dbReference type="ChEBI" id="CHEBI:71302"/>
    </cofactor>
</comment>
<accession>A0A8J4E194</accession>
<dbReference type="InterPro" id="IPR014756">
    <property type="entry name" value="Ig_E-set"/>
</dbReference>
<reference evidence="7" key="1">
    <citation type="submission" date="2021-01" db="EMBL/GenBank/DDBJ databases">
        <title>Whole genome shotgun sequence of Virgisporangium aurantiacum NBRC 16421.</title>
        <authorList>
            <person name="Komaki H."/>
            <person name="Tamura T."/>
        </authorList>
    </citation>
    <scope>NUCLEOTIDE SEQUENCE</scope>
    <source>
        <strain evidence="7">NBRC 16421</strain>
    </source>
</reference>
<dbReference type="SUPFAM" id="SSF56524">
    <property type="entry name" value="Oxidoreductase molybdopterin-binding domain"/>
    <property type="match status" value="1"/>
</dbReference>
<feature type="domain" description="Moybdenum cofactor oxidoreductase dimerisation" evidence="6">
    <location>
        <begin position="340"/>
        <end position="422"/>
    </location>
</feature>
<dbReference type="SUPFAM" id="SSF81296">
    <property type="entry name" value="E set domains"/>
    <property type="match status" value="1"/>
</dbReference>
<keyword evidence="2" id="KW-0500">Molybdenum</keyword>
<dbReference type="CDD" id="cd02110">
    <property type="entry name" value="SO_family_Moco_dimer"/>
    <property type="match status" value="1"/>
</dbReference>
<dbReference type="Pfam" id="PF03404">
    <property type="entry name" value="Mo-co_dimer"/>
    <property type="match status" value="1"/>
</dbReference>
<name>A0A8J4E194_9ACTN</name>
<dbReference type="Gene3D" id="3.90.420.10">
    <property type="entry name" value="Oxidoreductase, molybdopterin-binding domain"/>
    <property type="match status" value="1"/>
</dbReference>
<evidence type="ECO:0000313" key="8">
    <source>
        <dbReference type="Proteomes" id="UP000612585"/>
    </source>
</evidence>